<evidence type="ECO:0000313" key="2">
    <source>
        <dbReference type="Proteomes" id="UP000789706"/>
    </source>
</evidence>
<comment type="caution">
    <text evidence="1">The sequence shown here is derived from an EMBL/GenBank/DDBJ whole genome shotgun (WGS) entry which is preliminary data.</text>
</comment>
<protein>
    <submittedName>
        <fullName evidence="1">4637_t:CDS:1</fullName>
    </submittedName>
</protein>
<dbReference type="EMBL" id="CAJVPK010000215">
    <property type="protein sequence ID" value="CAG8475694.1"/>
    <property type="molecule type" value="Genomic_DNA"/>
</dbReference>
<sequence>MSPPKTSMLVLILLSNKVTYHPIGKSILVTVDIGFIKCSLNNGNSEQFKKNIEKIGKNQSWEGALLPDLIFDIQQSSELFNKEVDLSRTDPLLSRLD</sequence>
<organism evidence="1 2">
    <name type="scientific">Diversispora eburnea</name>
    <dbReference type="NCBI Taxonomy" id="1213867"/>
    <lineage>
        <taxon>Eukaryota</taxon>
        <taxon>Fungi</taxon>
        <taxon>Fungi incertae sedis</taxon>
        <taxon>Mucoromycota</taxon>
        <taxon>Glomeromycotina</taxon>
        <taxon>Glomeromycetes</taxon>
        <taxon>Diversisporales</taxon>
        <taxon>Diversisporaceae</taxon>
        <taxon>Diversispora</taxon>
    </lineage>
</organism>
<evidence type="ECO:0000313" key="1">
    <source>
        <dbReference type="EMBL" id="CAG8475694.1"/>
    </source>
</evidence>
<accession>A0A9N8Z847</accession>
<dbReference type="AlphaFoldDB" id="A0A9N8Z847"/>
<dbReference type="OrthoDB" id="2445953at2759"/>
<proteinExistence type="predicted"/>
<gene>
    <name evidence="1" type="ORF">DEBURN_LOCUS3388</name>
</gene>
<name>A0A9N8Z847_9GLOM</name>
<reference evidence="1" key="1">
    <citation type="submission" date="2021-06" db="EMBL/GenBank/DDBJ databases">
        <authorList>
            <person name="Kallberg Y."/>
            <person name="Tangrot J."/>
            <person name="Rosling A."/>
        </authorList>
    </citation>
    <scope>NUCLEOTIDE SEQUENCE</scope>
    <source>
        <strain evidence="1">AZ414A</strain>
    </source>
</reference>
<keyword evidence="2" id="KW-1185">Reference proteome</keyword>
<dbReference type="Proteomes" id="UP000789706">
    <property type="component" value="Unassembled WGS sequence"/>
</dbReference>